<proteinExistence type="predicted"/>
<accession>A0A0E0NR97</accession>
<reference evidence="2" key="2">
    <citation type="submission" date="2015-06" db="UniProtKB">
        <authorList>
            <consortium name="EnsemblPlants"/>
        </authorList>
    </citation>
    <scope>IDENTIFICATION</scope>
</reference>
<evidence type="ECO:0000313" key="3">
    <source>
        <dbReference type="Proteomes" id="UP000008022"/>
    </source>
</evidence>
<dbReference type="Gramene" id="ORUFI03G07700.1">
    <property type="protein sequence ID" value="ORUFI03G07700.1"/>
    <property type="gene ID" value="ORUFI03G07700"/>
</dbReference>
<organism evidence="2 3">
    <name type="scientific">Oryza rufipogon</name>
    <name type="common">Brownbeard rice</name>
    <name type="synonym">Asian wild rice</name>
    <dbReference type="NCBI Taxonomy" id="4529"/>
    <lineage>
        <taxon>Eukaryota</taxon>
        <taxon>Viridiplantae</taxon>
        <taxon>Streptophyta</taxon>
        <taxon>Embryophyta</taxon>
        <taxon>Tracheophyta</taxon>
        <taxon>Spermatophyta</taxon>
        <taxon>Magnoliopsida</taxon>
        <taxon>Liliopsida</taxon>
        <taxon>Poales</taxon>
        <taxon>Poaceae</taxon>
        <taxon>BOP clade</taxon>
        <taxon>Oryzoideae</taxon>
        <taxon>Oryzeae</taxon>
        <taxon>Oryzinae</taxon>
        <taxon>Oryza</taxon>
    </lineage>
</organism>
<evidence type="ECO:0000313" key="2">
    <source>
        <dbReference type="EnsemblPlants" id="ORUFI03G07700.1"/>
    </source>
</evidence>
<dbReference type="AlphaFoldDB" id="A0A0E0NR97"/>
<evidence type="ECO:0000256" key="1">
    <source>
        <dbReference type="SAM" id="MobiDB-lite"/>
    </source>
</evidence>
<protein>
    <submittedName>
        <fullName evidence="2">Uncharacterized protein</fullName>
    </submittedName>
</protein>
<reference evidence="3" key="1">
    <citation type="submission" date="2013-06" db="EMBL/GenBank/DDBJ databases">
        <authorList>
            <person name="Zhao Q."/>
        </authorList>
    </citation>
    <scope>NUCLEOTIDE SEQUENCE</scope>
    <source>
        <strain evidence="3">cv. W1943</strain>
    </source>
</reference>
<feature type="region of interest" description="Disordered" evidence="1">
    <location>
        <begin position="319"/>
        <end position="342"/>
    </location>
</feature>
<dbReference type="EnsemblPlants" id="ORUFI03G07700.1">
    <property type="protein sequence ID" value="ORUFI03G07700.1"/>
    <property type="gene ID" value="ORUFI03G07700"/>
</dbReference>
<dbReference type="Proteomes" id="UP000008022">
    <property type="component" value="Unassembled WGS sequence"/>
</dbReference>
<feature type="compositionally biased region" description="Polar residues" evidence="1">
    <location>
        <begin position="329"/>
        <end position="342"/>
    </location>
</feature>
<sequence length="342" mass="37106">MTMSLTPVQLRMARCCSLSSMSRPPSVSDSVEGSRVSDAGPAMSFRHSRLVETLVKPESFRSAATLLTLMPRNLMDAFLASSSSRLASDAVAASSSSAFSLHRVYLLAKTSRIFSFWRPRMTFLGMLSSMFVSLRSRCSSCVRCSSSGGRAPMKVPDTLRYLRPTSEPISPGSAMTMVSERSRYVSAGTHRRKLPGMARSDVFICSISALTPRRAGSRAGSSSMRFLISETRSVDAPAAAGEVRHCSFSFDAVLMPTPARTSHLFLVAPQSEAIQMAMSRIMSCILTPRVSPTTSPPDSRRRTSFRAAMIRAPVSTSSSMLLEPAMRPSPSQHSTSFSLSIE</sequence>
<dbReference type="HOGENOM" id="CLU_812308_0_0_1"/>
<keyword evidence="3" id="KW-1185">Reference proteome</keyword>
<name>A0A0E0NR97_ORYRU</name>